<evidence type="ECO:0000256" key="1">
    <source>
        <dbReference type="SAM" id="MobiDB-lite"/>
    </source>
</evidence>
<feature type="region of interest" description="Disordered" evidence="1">
    <location>
        <begin position="216"/>
        <end position="237"/>
    </location>
</feature>
<dbReference type="Proteomes" id="UP000184603">
    <property type="component" value="Unassembled WGS sequence"/>
</dbReference>
<dbReference type="EMBL" id="FRFE01000020">
    <property type="protein sequence ID" value="SHO50718.1"/>
    <property type="molecule type" value="Genomic_DNA"/>
</dbReference>
<name>A0A1M7YDZ0_9BACT</name>
<feature type="region of interest" description="Disordered" evidence="1">
    <location>
        <begin position="344"/>
        <end position="363"/>
    </location>
</feature>
<organism evidence="3 4">
    <name type="scientific">Desulfopila aestuarii DSM 18488</name>
    <dbReference type="NCBI Taxonomy" id="1121416"/>
    <lineage>
        <taxon>Bacteria</taxon>
        <taxon>Pseudomonadati</taxon>
        <taxon>Thermodesulfobacteriota</taxon>
        <taxon>Desulfobulbia</taxon>
        <taxon>Desulfobulbales</taxon>
        <taxon>Desulfocapsaceae</taxon>
        <taxon>Desulfopila</taxon>
    </lineage>
</organism>
<dbReference type="CDD" id="cd17470">
    <property type="entry name" value="T3SS_Flik_C"/>
    <property type="match status" value="1"/>
</dbReference>
<dbReference type="Pfam" id="PF02120">
    <property type="entry name" value="Flg_hook"/>
    <property type="match status" value="1"/>
</dbReference>
<feature type="compositionally biased region" description="Low complexity" evidence="1">
    <location>
        <begin position="220"/>
        <end position="229"/>
    </location>
</feature>
<feature type="compositionally biased region" description="Polar residues" evidence="1">
    <location>
        <begin position="354"/>
        <end position="363"/>
    </location>
</feature>
<evidence type="ECO:0000259" key="2">
    <source>
        <dbReference type="Pfam" id="PF02120"/>
    </source>
</evidence>
<dbReference type="RefSeq" id="WP_073615064.1">
    <property type="nucleotide sequence ID" value="NZ_FRFE01000020.1"/>
</dbReference>
<feature type="compositionally biased region" description="Polar residues" evidence="1">
    <location>
        <begin position="58"/>
        <end position="70"/>
    </location>
</feature>
<gene>
    <name evidence="3" type="ORF">SAMN02745220_03610</name>
</gene>
<sequence length="563" mass="60556">MMNIAPLLTPSQPTSPPTTNPGSSQGSESIFGKVFSEKINDQQPPKDNLPKSSKDESQGTSEQHTTSPETTEAIPFVEPDTTSIQASQSGTNDDNSQSNMSDAPELVNIFLGNLSPQMASTDSTIPQNIVLKGFTANTPSVPSTISTVENDLLLVAGEEQILLSTQAETPEKYTLSPQSPSISTKQAFTSPATPKDTDPAASTTLQPTVTVSNGANITQSVSSPSSPSPSLWPTDASMTGKETITISGYFTEQKVVPTLQKAIPALEQGLRHLTVITEQPPITSTTSSPVAMHTPQQIVTETSPLMVSLNQLTSIKSPTVDSQEKYRPLASDPLRQQFHEQQMQIKTEAKSSKGNEQQFSSKQETATIILNQSSPNSLTNSTGQPLNYSEVSQIAIASNSSHNAPAIPQPISPAVSLSPVIHDNSLLQQVAERFQIQMQNQETRLRIQLQPAELGDLDINLTVKEGSIRAHVIAQSGQVQELLERNMTRLKGILESQGFSIEEILVSTAPESISNSDLFQDQGAHKQNLTNTKSHYSDTHFDDTFDSIVTPGDETSTSVNITA</sequence>
<dbReference type="OrthoDB" id="5432827at2"/>
<dbReference type="STRING" id="1121416.SAMN02745220_03610"/>
<feature type="region of interest" description="Disordered" evidence="1">
    <location>
        <begin position="1"/>
        <end position="77"/>
    </location>
</feature>
<evidence type="ECO:0000313" key="4">
    <source>
        <dbReference type="Proteomes" id="UP000184603"/>
    </source>
</evidence>
<accession>A0A1M7YDZ0</accession>
<feature type="region of interest" description="Disordered" evidence="1">
    <location>
        <begin position="167"/>
        <end position="204"/>
    </location>
</feature>
<feature type="compositionally biased region" description="Basic and acidic residues" evidence="1">
    <location>
        <begin position="48"/>
        <end position="57"/>
    </location>
</feature>
<protein>
    <submittedName>
        <fullName evidence="3">Hook-length control protein FliK</fullName>
    </submittedName>
</protein>
<feature type="domain" description="Flagellar hook-length control protein-like C-terminal" evidence="2">
    <location>
        <begin position="433"/>
        <end position="511"/>
    </location>
</feature>
<dbReference type="Gene3D" id="3.30.750.140">
    <property type="match status" value="1"/>
</dbReference>
<evidence type="ECO:0000313" key="3">
    <source>
        <dbReference type="EMBL" id="SHO50718.1"/>
    </source>
</evidence>
<dbReference type="InterPro" id="IPR038610">
    <property type="entry name" value="FliK-like_C_sf"/>
</dbReference>
<reference evidence="3 4" key="1">
    <citation type="submission" date="2016-12" db="EMBL/GenBank/DDBJ databases">
        <authorList>
            <person name="Song W.-J."/>
            <person name="Kurnit D.M."/>
        </authorList>
    </citation>
    <scope>NUCLEOTIDE SEQUENCE [LARGE SCALE GENOMIC DNA]</scope>
    <source>
        <strain evidence="3 4">DSM 18488</strain>
    </source>
</reference>
<keyword evidence="4" id="KW-1185">Reference proteome</keyword>
<feature type="compositionally biased region" description="Polar residues" evidence="1">
    <location>
        <begin position="175"/>
        <end position="192"/>
    </location>
</feature>
<feature type="region of interest" description="Disordered" evidence="1">
    <location>
        <begin position="82"/>
        <end position="101"/>
    </location>
</feature>
<dbReference type="InterPro" id="IPR021136">
    <property type="entry name" value="Flagellar_hook_control-like_C"/>
</dbReference>
<feature type="compositionally biased region" description="Low complexity" evidence="1">
    <location>
        <begin position="1"/>
        <end position="12"/>
    </location>
</feature>
<dbReference type="AlphaFoldDB" id="A0A1M7YDZ0"/>
<proteinExistence type="predicted"/>